<dbReference type="Proteomes" id="UP000789405">
    <property type="component" value="Unassembled WGS sequence"/>
</dbReference>
<dbReference type="OrthoDB" id="2448039at2759"/>
<organism evidence="1 2">
    <name type="scientific">Dentiscutata erythropus</name>
    <dbReference type="NCBI Taxonomy" id="1348616"/>
    <lineage>
        <taxon>Eukaryota</taxon>
        <taxon>Fungi</taxon>
        <taxon>Fungi incertae sedis</taxon>
        <taxon>Mucoromycota</taxon>
        <taxon>Glomeromycotina</taxon>
        <taxon>Glomeromycetes</taxon>
        <taxon>Diversisporales</taxon>
        <taxon>Gigasporaceae</taxon>
        <taxon>Dentiscutata</taxon>
    </lineage>
</organism>
<comment type="caution">
    <text evidence="1">The sequence shown here is derived from an EMBL/GenBank/DDBJ whole genome shotgun (WGS) entry which is preliminary data.</text>
</comment>
<proteinExistence type="predicted"/>
<sequence length="60" mass="7089">KERETGEIKDRKRSGRPQILSPNDVKEVLDIKKTADDWRKVIFSDESKFVLFGSNFRKFC</sequence>
<name>A0A9N9E961_9GLOM</name>
<evidence type="ECO:0000313" key="1">
    <source>
        <dbReference type="EMBL" id="CAG8669001.1"/>
    </source>
</evidence>
<keyword evidence="2" id="KW-1185">Reference proteome</keyword>
<evidence type="ECO:0000313" key="2">
    <source>
        <dbReference type="Proteomes" id="UP000789405"/>
    </source>
</evidence>
<protein>
    <submittedName>
        <fullName evidence="1">16897_t:CDS:1</fullName>
    </submittedName>
</protein>
<feature type="non-terminal residue" evidence="1">
    <location>
        <position position="1"/>
    </location>
</feature>
<accession>A0A9N9E961</accession>
<gene>
    <name evidence="1" type="ORF">DERYTH_LOCUS11128</name>
</gene>
<dbReference type="EMBL" id="CAJVPY010006772">
    <property type="protein sequence ID" value="CAG8669001.1"/>
    <property type="molecule type" value="Genomic_DNA"/>
</dbReference>
<reference evidence="1" key="1">
    <citation type="submission" date="2021-06" db="EMBL/GenBank/DDBJ databases">
        <authorList>
            <person name="Kallberg Y."/>
            <person name="Tangrot J."/>
            <person name="Rosling A."/>
        </authorList>
    </citation>
    <scope>NUCLEOTIDE SEQUENCE</scope>
    <source>
        <strain evidence="1">MA453B</strain>
    </source>
</reference>
<dbReference type="AlphaFoldDB" id="A0A9N9E961"/>